<name>A0A0A2I083_PENEN</name>
<keyword evidence="1" id="KW-0812">Transmembrane</keyword>
<keyword evidence="1" id="KW-1133">Transmembrane helix</keyword>
<proteinExistence type="predicted"/>
<comment type="caution">
    <text evidence="2">The sequence shown here is derived from an EMBL/GenBank/DDBJ whole genome shotgun (WGS) entry which is preliminary data.</text>
</comment>
<dbReference type="GeneID" id="27681399"/>
<dbReference type="OrthoDB" id="10551686at2759"/>
<evidence type="ECO:0000313" key="3">
    <source>
        <dbReference type="Proteomes" id="UP000030143"/>
    </source>
</evidence>
<protein>
    <submittedName>
        <fullName evidence="2">Uncharacterized protein</fullName>
    </submittedName>
</protein>
<feature type="transmembrane region" description="Helical" evidence="1">
    <location>
        <begin position="39"/>
        <end position="61"/>
    </location>
</feature>
<gene>
    <name evidence="2" type="ORF">PEX2_087090</name>
</gene>
<dbReference type="AlphaFoldDB" id="A0A0A2I083"/>
<sequence>MEHCIGKSVCWDWHWFSWPHHWLYYCSNYTSKYVCKAGFLVLSLLVMLGFVLEASTVMFLLDRWLSVESLFILALDLLQMLFPLIHLSVRGLSCLAAVNLCSGHI</sequence>
<keyword evidence="1" id="KW-0472">Membrane</keyword>
<dbReference type="HOGENOM" id="CLU_2237498_0_0_1"/>
<keyword evidence="3" id="KW-1185">Reference proteome</keyword>
<evidence type="ECO:0000256" key="1">
    <source>
        <dbReference type="SAM" id="Phobius"/>
    </source>
</evidence>
<evidence type="ECO:0000313" key="2">
    <source>
        <dbReference type="EMBL" id="KGO60527.1"/>
    </source>
</evidence>
<organism evidence="2 3">
    <name type="scientific">Penicillium expansum</name>
    <name type="common">Blue mold rot fungus</name>
    <dbReference type="NCBI Taxonomy" id="27334"/>
    <lineage>
        <taxon>Eukaryota</taxon>
        <taxon>Fungi</taxon>
        <taxon>Dikarya</taxon>
        <taxon>Ascomycota</taxon>
        <taxon>Pezizomycotina</taxon>
        <taxon>Eurotiomycetes</taxon>
        <taxon>Eurotiomycetidae</taxon>
        <taxon>Eurotiales</taxon>
        <taxon>Aspergillaceae</taxon>
        <taxon>Penicillium</taxon>
    </lineage>
</organism>
<accession>A0A0A2I083</accession>
<dbReference type="EMBL" id="JQFZ01000070">
    <property type="protein sequence ID" value="KGO60527.1"/>
    <property type="molecule type" value="Genomic_DNA"/>
</dbReference>
<dbReference type="Proteomes" id="UP000030143">
    <property type="component" value="Unassembled WGS sequence"/>
</dbReference>
<dbReference type="RefSeq" id="XP_016601584.1">
    <property type="nucleotide sequence ID" value="XM_016745979.1"/>
</dbReference>
<reference evidence="2 3" key="1">
    <citation type="journal article" date="2015" name="Mol. Plant Microbe Interact.">
        <title>Genome, transcriptome, and functional analyses of Penicillium expansum provide new insights into secondary metabolism and pathogenicity.</title>
        <authorList>
            <person name="Ballester A.R."/>
            <person name="Marcet-Houben M."/>
            <person name="Levin E."/>
            <person name="Sela N."/>
            <person name="Selma-Lazaro C."/>
            <person name="Carmona L."/>
            <person name="Wisniewski M."/>
            <person name="Droby S."/>
            <person name="Gonzalez-Candelas L."/>
            <person name="Gabaldon T."/>
        </authorList>
    </citation>
    <scope>NUCLEOTIDE SEQUENCE [LARGE SCALE GENOMIC DNA]</scope>
    <source>
        <strain evidence="2 3">MD-8</strain>
    </source>
</reference>
<dbReference type="VEuPathDB" id="FungiDB:PEXP_036390"/>